<evidence type="ECO:0000313" key="3">
    <source>
        <dbReference type="Proteomes" id="UP001152797"/>
    </source>
</evidence>
<organism evidence="1">
    <name type="scientific">Cladocopium goreaui</name>
    <dbReference type="NCBI Taxonomy" id="2562237"/>
    <lineage>
        <taxon>Eukaryota</taxon>
        <taxon>Sar</taxon>
        <taxon>Alveolata</taxon>
        <taxon>Dinophyceae</taxon>
        <taxon>Suessiales</taxon>
        <taxon>Symbiodiniaceae</taxon>
        <taxon>Cladocopium</taxon>
    </lineage>
</organism>
<dbReference type="EMBL" id="CAMXCT010006334">
    <property type="protein sequence ID" value="CAI4014406.1"/>
    <property type="molecule type" value="Genomic_DNA"/>
</dbReference>
<reference evidence="2 3" key="2">
    <citation type="submission" date="2024-05" db="EMBL/GenBank/DDBJ databases">
        <authorList>
            <person name="Chen Y."/>
            <person name="Shah S."/>
            <person name="Dougan E. K."/>
            <person name="Thang M."/>
            <person name="Chan C."/>
        </authorList>
    </citation>
    <scope>NUCLEOTIDE SEQUENCE [LARGE SCALE GENOMIC DNA]</scope>
</reference>
<dbReference type="EMBL" id="CAMXCT030006334">
    <property type="protein sequence ID" value="CAL4801718.1"/>
    <property type="molecule type" value="Genomic_DNA"/>
</dbReference>
<evidence type="ECO:0000313" key="2">
    <source>
        <dbReference type="EMBL" id="CAL4801718.1"/>
    </source>
</evidence>
<dbReference type="EMBL" id="CAMXCT020006334">
    <property type="protein sequence ID" value="CAL1167781.1"/>
    <property type="molecule type" value="Genomic_DNA"/>
</dbReference>
<reference evidence="1" key="1">
    <citation type="submission" date="2022-10" db="EMBL/GenBank/DDBJ databases">
        <authorList>
            <person name="Chen Y."/>
            <person name="Dougan E. K."/>
            <person name="Chan C."/>
            <person name="Rhodes N."/>
            <person name="Thang M."/>
        </authorList>
    </citation>
    <scope>NUCLEOTIDE SEQUENCE</scope>
</reference>
<dbReference type="AlphaFoldDB" id="A0A9P1DQH2"/>
<evidence type="ECO:0000313" key="1">
    <source>
        <dbReference type="EMBL" id="CAI4014406.1"/>
    </source>
</evidence>
<sequence>MQPQVLVSSHEKATETKLVFKHRPWGPSTALLRSGPRAQLRVRPKGDWAQRRLLCIAVCKGDANACPMAKLPQGFLPYFVNHVFSFLRPENSSQPNREG</sequence>
<comment type="caution">
    <text evidence="1">The sequence shown here is derived from an EMBL/GenBank/DDBJ whole genome shotgun (WGS) entry which is preliminary data.</text>
</comment>
<dbReference type="Proteomes" id="UP001152797">
    <property type="component" value="Unassembled WGS sequence"/>
</dbReference>
<name>A0A9P1DQH2_9DINO</name>
<accession>A0A9P1DQH2</accession>
<proteinExistence type="predicted"/>
<keyword evidence="3" id="KW-1185">Reference proteome</keyword>
<gene>
    <name evidence="1" type="ORF">C1SCF055_LOCUS39313</name>
</gene>
<dbReference type="OrthoDB" id="444828at2759"/>
<protein>
    <submittedName>
        <fullName evidence="2">Nipped-B-like protein B</fullName>
    </submittedName>
</protein>